<name>A0A286RK52_9BACT</name>
<sequence>MKSTWWIPVNVCALTLVSSLVSGEEARWVTVHPVEIEDILANPGMGWETFHRTAANDRNLPEWIPSTVHYLRWGWGELEPAPGRLNVELLDKVLAETRSAGQKLAFRVMCCSTTRGRPYHPRWLRDVGGRVITTRYGDIQGLEVPDLDDPVTLNAHLNFIRRLGAKYDGHPDLDHVDLGSVGWWGEWHMSNSEPARMPLPENQRKIIDTYLESFRKTPLLMLIDGPEMLHYATSRGTGWRADCLGDMGGFSRNWCHMRNAYPDTLSKAQAIDVWETAPVAWETCWDIRKWVEEGWSLRYIFNYALALHGSYFNNKSAPLPPGDEVREEVTRFLRRLGYRLVIRELRHPTMVRAGENLSVTMVWQNVGSAPCYRPYRVAFRLTGPSGKTFIHVGEKTVREILPGEVEVFTQSFMQNPPDLPPGKPVTFEEIVPIERTLEPGEYSLAVGVVDGADSQKPVVQLAIAGKDADGWYPLSRVLIASP</sequence>
<dbReference type="AlphaFoldDB" id="A0A286RK52"/>
<dbReference type="SUPFAM" id="SSF51445">
    <property type="entry name" value="(Trans)glycosidases"/>
    <property type="match status" value="1"/>
</dbReference>
<dbReference type="Pfam" id="PF16116">
    <property type="entry name" value="DUF4832"/>
    <property type="match status" value="1"/>
</dbReference>
<organism evidence="2 3">
    <name type="scientific">Thermogutta terrifontis</name>
    <dbReference type="NCBI Taxonomy" id="1331910"/>
    <lineage>
        <taxon>Bacteria</taxon>
        <taxon>Pseudomonadati</taxon>
        <taxon>Planctomycetota</taxon>
        <taxon>Planctomycetia</taxon>
        <taxon>Pirellulales</taxon>
        <taxon>Thermoguttaceae</taxon>
        <taxon>Thermogutta</taxon>
    </lineage>
</organism>
<protein>
    <recommendedName>
        <fullName evidence="1">DUF4832 domain-containing protein</fullName>
    </recommendedName>
</protein>
<dbReference type="RefSeq" id="WP_095416149.1">
    <property type="nucleotide sequence ID" value="NZ_CP018477.1"/>
</dbReference>
<dbReference type="Proteomes" id="UP000215086">
    <property type="component" value="Chromosome"/>
</dbReference>
<feature type="domain" description="DUF4832" evidence="1">
    <location>
        <begin position="329"/>
        <end position="423"/>
    </location>
</feature>
<reference evidence="2 3" key="1">
    <citation type="journal article" name="Front. Microbiol.">
        <title>Sugar Metabolism of the First Thermophilic Planctomycete Thermogutta terrifontis: Comparative Genomic and Transcriptomic Approaches.</title>
        <authorList>
            <person name="Elcheninov A.G."/>
            <person name="Menzel P."/>
            <person name="Gudbergsdottir S.R."/>
            <person name="Slesarev A.I."/>
            <person name="Kadnikov V.V."/>
            <person name="Krogh A."/>
            <person name="Bonch-Osmolovskaya E.A."/>
            <person name="Peng X."/>
            <person name="Kublanov I.V."/>
        </authorList>
    </citation>
    <scope>NUCLEOTIDE SEQUENCE [LARGE SCALE GENOMIC DNA]</scope>
    <source>
        <strain evidence="2 3">R1</strain>
    </source>
</reference>
<dbReference type="KEGG" id="ttf:THTE_3737"/>
<dbReference type="InterPro" id="IPR032267">
    <property type="entry name" value="DUF4832"/>
</dbReference>
<keyword evidence="3" id="KW-1185">Reference proteome</keyword>
<accession>A0A286RK52</accession>
<dbReference type="Gene3D" id="3.20.20.80">
    <property type="entry name" value="Glycosidases"/>
    <property type="match status" value="1"/>
</dbReference>
<proteinExistence type="predicted"/>
<evidence type="ECO:0000313" key="3">
    <source>
        <dbReference type="Proteomes" id="UP000215086"/>
    </source>
</evidence>
<dbReference type="OrthoDB" id="9761426at2"/>
<gene>
    <name evidence="2" type="ORF">THTE_3737</name>
</gene>
<evidence type="ECO:0000259" key="1">
    <source>
        <dbReference type="Pfam" id="PF16116"/>
    </source>
</evidence>
<dbReference type="InterPro" id="IPR017853">
    <property type="entry name" value="GH"/>
</dbReference>
<dbReference type="EMBL" id="CP018477">
    <property type="protein sequence ID" value="ASV76338.1"/>
    <property type="molecule type" value="Genomic_DNA"/>
</dbReference>
<evidence type="ECO:0000313" key="2">
    <source>
        <dbReference type="EMBL" id="ASV76338.1"/>
    </source>
</evidence>